<proteinExistence type="predicted"/>
<protein>
    <submittedName>
        <fullName evidence="1">Unnamed protein product</fullName>
    </submittedName>
</protein>
<dbReference type="Proteomes" id="UP001165101">
    <property type="component" value="Unassembled WGS sequence"/>
</dbReference>
<keyword evidence="2" id="KW-1185">Reference proteome</keyword>
<comment type="caution">
    <text evidence="1">The sequence shown here is derived from an EMBL/GenBank/DDBJ whole genome shotgun (WGS) entry which is preliminary data.</text>
</comment>
<evidence type="ECO:0000313" key="2">
    <source>
        <dbReference type="Proteomes" id="UP001165101"/>
    </source>
</evidence>
<dbReference type="EMBL" id="BSXV01000899">
    <property type="protein sequence ID" value="GME91050.1"/>
    <property type="molecule type" value="Genomic_DNA"/>
</dbReference>
<evidence type="ECO:0000313" key="1">
    <source>
        <dbReference type="EMBL" id="GME91050.1"/>
    </source>
</evidence>
<reference evidence="1" key="1">
    <citation type="submission" date="2023-04" db="EMBL/GenBank/DDBJ databases">
        <title>Candida boidinii NBRC 1967.</title>
        <authorList>
            <person name="Ichikawa N."/>
            <person name="Sato H."/>
            <person name="Tonouchi N."/>
        </authorList>
    </citation>
    <scope>NUCLEOTIDE SEQUENCE</scope>
    <source>
        <strain evidence="1">NBRC 1967</strain>
    </source>
</reference>
<name>A0ACB5TLG6_CANBO</name>
<organism evidence="1 2">
    <name type="scientific">Candida boidinii</name>
    <name type="common">Yeast</name>
    <dbReference type="NCBI Taxonomy" id="5477"/>
    <lineage>
        <taxon>Eukaryota</taxon>
        <taxon>Fungi</taxon>
        <taxon>Dikarya</taxon>
        <taxon>Ascomycota</taxon>
        <taxon>Saccharomycotina</taxon>
        <taxon>Pichiomycetes</taxon>
        <taxon>Pichiales</taxon>
        <taxon>Pichiaceae</taxon>
        <taxon>Ogataea</taxon>
        <taxon>Ogataea/Candida clade</taxon>
    </lineage>
</organism>
<gene>
    <name evidence="1" type="ORF">Cboi01_000213000</name>
</gene>
<sequence length="192" mass="21363">MSSEEATQQQPEHQLAPHQPENQQEIDSRSVYVGNVDFSSTPNDVKEFFFPCGVVNRVTILYNKYTGRPKGYAYVEFESEESVEKAIELTGKEFKGRELTITAKRTNYPGLSTRPRGRGGFRGRGTYRGRGTFRGRGGYRGRGNYRGRGGYRTANRSTTNEDGEEVEGEAEAEPAAEASESTPAAEEATQEE</sequence>
<accession>A0ACB5TLG6</accession>